<reference evidence="7 8" key="1">
    <citation type="submission" date="2016-10" db="EMBL/GenBank/DDBJ databases">
        <authorList>
            <person name="de Groot N.N."/>
        </authorList>
    </citation>
    <scope>NUCLEOTIDE SEQUENCE [LARGE SCALE GENOMIC DNA]</scope>
    <source>
        <strain evidence="7 8">DSM 2784</strain>
    </source>
</reference>
<evidence type="ECO:0000313" key="7">
    <source>
        <dbReference type="EMBL" id="SCZ76367.1"/>
    </source>
</evidence>
<dbReference type="EMBL" id="FMWL01000001">
    <property type="protein sequence ID" value="SCZ76367.1"/>
    <property type="molecule type" value="Genomic_DNA"/>
</dbReference>
<dbReference type="PANTHER" id="PTHR43668">
    <property type="entry name" value="ALLANTOINASE"/>
    <property type="match status" value="1"/>
</dbReference>
<evidence type="ECO:0000313" key="8">
    <source>
        <dbReference type="Proteomes" id="UP000199208"/>
    </source>
</evidence>
<evidence type="ECO:0000256" key="4">
    <source>
        <dbReference type="ARBA" id="ARBA00022723"/>
    </source>
</evidence>
<comment type="cofactor">
    <cofactor evidence="1">
        <name>Zn(2+)</name>
        <dbReference type="ChEBI" id="CHEBI:29105"/>
    </cofactor>
</comment>
<evidence type="ECO:0000256" key="2">
    <source>
        <dbReference type="ARBA" id="ARBA00002368"/>
    </source>
</evidence>
<evidence type="ECO:0000256" key="3">
    <source>
        <dbReference type="ARBA" id="ARBA00010286"/>
    </source>
</evidence>
<dbReference type="SUPFAM" id="SSF51556">
    <property type="entry name" value="Metallo-dependent hydrolases"/>
    <property type="match status" value="1"/>
</dbReference>
<comment type="function">
    <text evidence="2">Catalyzes the reversible cyclization of carbamoyl aspartate to dihydroorotate.</text>
</comment>
<dbReference type="OrthoDB" id="9765462at2"/>
<keyword evidence="8" id="KW-1185">Reference proteome</keyword>
<evidence type="ECO:0000256" key="5">
    <source>
        <dbReference type="ARBA" id="ARBA00022801"/>
    </source>
</evidence>
<keyword evidence="5" id="KW-0378">Hydrolase</keyword>
<keyword evidence="4" id="KW-0479">Metal-binding</keyword>
<proteinExistence type="inferred from homology"/>
<dbReference type="InterPro" id="IPR011059">
    <property type="entry name" value="Metal-dep_hydrolase_composite"/>
</dbReference>
<comment type="similarity">
    <text evidence="3">Belongs to the metallo-dependent hydrolases superfamily. DHOase family. Class I DHOase subfamily.</text>
</comment>
<dbReference type="PANTHER" id="PTHR43668:SF2">
    <property type="entry name" value="ALLANTOINASE"/>
    <property type="match status" value="1"/>
</dbReference>
<dbReference type="InterPro" id="IPR006680">
    <property type="entry name" value="Amidohydro-rel"/>
</dbReference>
<evidence type="ECO:0000256" key="1">
    <source>
        <dbReference type="ARBA" id="ARBA00001947"/>
    </source>
</evidence>
<dbReference type="AlphaFoldDB" id="A0A1G5RQS8"/>
<dbReference type="Pfam" id="PF01979">
    <property type="entry name" value="Amidohydro_1"/>
    <property type="match status" value="1"/>
</dbReference>
<organism evidence="7 8">
    <name type="scientific">Acidaminobacter hydrogenoformans DSM 2784</name>
    <dbReference type="NCBI Taxonomy" id="1120920"/>
    <lineage>
        <taxon>Bacteria</taxon>
        <taxon>Bacillati</taxon>
        <taxon>Bacillota</taxon>
        <taxon>Clostridia</taxon>
        <taxon>Peptostreptococcales</taxon>
        <taxon>Acidaminobacteraceae</taxon>
        <taxon>Acidaminobacter</taxon>
    </lineage>
</organism>
<dbReference type="SUPFAM" id="SSF51338">
    <property type="entry name" value="Composite domain of metallo-dependent hydrolases"/>
    <property type="match status" value="1"/>
</dbReference>
<dbReference type="GO" id="GO:0005737">
    <property type="term" value="C:cytoplasm"/>
    <property type="evidence" value="ECO:0007669"/>
    <property type="project" value="TreeGrafter"/>
</dbReference>
<sequence length="394" mass="43847">MNIMVKNIRLIDPFLDQVGDILIEDGKITQVGIDLESRYEMIDGTNCICMPSFVDLHAHFRDPLSTCKEDILSGSLGAVKGGYTFINLMYDSDDSWDINKTLDYVYSKNKEIGLIDVHQSIFIGRHLDENTLEIINTISDKVKNVVVERSMNLSNTKLLEVMRKCKNDNLLLIVQAEDRNLPSGMSSMGEVLETSRCGILALETGCRTHFTHVSSKDALIVIKGLKEKTNKITCDITPHHLISTETEYPVNPPLKAEEDIKMFLRGIIDGTIDSIATDHAPQKKNDMLNGLTGAVGIELAFRLCFTYLCREQGLSLNVISKLMSFNPSNIIGIKHGLLRTGYNGNLTIIDPLNESAILESEFASKCSNTPFIGYKTIGKVIKTIKNGHVIFDLC</sequence>
<dbReference type="InterPro" id="IPR002195">
    <property type="entry name" value="Dihydroorotase_CS"/>
</dbReference>
<dbReference type="Gene3D" id="3.20.20.140">
    <property type="entry name" value="Metal-dependent hydrolases"/>
    <property type="match status" value="1"/>
</dbReference>
<dbReference type="GO" id="GO:0046872">
    <property type="term" value="F:metal ion binding"/>
    <property type="evidence" value="ECO:0007669"/>
    <property type="project" value="UniProtKB-KW"/>
</dbReference>
<dbReference type="RefSeq" id="WP_092589021.1">
    <property type="nucleotide sequence ID" value="NZ_FMWL01000001.1"/>
</dbReference>
<dbReference type="GO" id="GO:0006145">
    <property type="term" value="P:purine nucleobase catabolic process"/>
    <property type="evidence" value="ECO:0007669"/>
    <property type="project" value="TreeGrafter"/>
</dbReference>
<evidence type="ECO:0000259" key="6">
    <source>
        <dbReference type="Pfam" id="PF01979"/>
    </source>
</evidence>
<dbReference type="GO" id="GO:0004038">
    <property type="term" value="F:allantoinase activity"/>
    <property type="evidence" value="ECO:0007669"/>
    <property type="project" value="TreeGrafter"/>
</dbReference>
<name>A0A1G5RQS8_9FIRM</name>
<dbReference type="Proteomes" id="UP000199208">
    <property type="component" value="Unassembled WGS sequence"/>
</dbReference>
<dbReference type="STRING" id="1120920.SAMN03080599_00201"/>
<dbReference type="InterPro" id="IPR050138">
    <property type="entry name" value="DHOase/Allantoinase_Hydrolase"/>
</dbReference>
<feature type="domain" description="Amidohydrolase-related" evidence="6">
    <location>
        <begin position="49"/>
        <end position="389"/>
    </location>
</feature>
<dbReference type="PROSITE" id="PS00482">
    <property type="entry name" value="DIHYDROOROTASE_1"/>
    <property type="match status" value="1"/>
</dbReference>
<protein>
    <submittedName>
        <fullName evidence="7">Dihydroorotase</fullName>
    </submittedName>
</protein>
<gene>
    <name evidence="7" type="ORF">SAMN03080599_00201</name>
</gene>
<dbReference type="InterPro" id="IPR032466">
    <property type="entry name" value="Metal_Hydrolase"/>
</dbReference>
<accession>A0A1G5RQS8</accession>